<organism evidence="1 2">
    <name type="scientific">Stereocaulon virgatum</name>
    <dbReference type="NCBI Taxonomy" id="373712"/>
    <lineage>
        <taxon>Eukaryota</taxon>
        <taxon>Fungi</taxon>
        <taxon>Dikarya</taxon>
        <taxon>Ascomycota</taxon>
        <taxon>Pezizomycotina</taxon>
        <taxon>Lecanoromycetes</taxon>
        <taxon>OSLEUM clade</taxon>
        <taxon>Lecanoromycetidae</taxon>
        <taxon>Lecanorales</taxon>
        <taxon>Lecanorineae</taxon>
        <taxon>Stereocaulaceae</taxon>
        <taxon>Stereocaulon</taxon>
    </lineage>
</organism>
<evidence type="ECO:0000313" key="2">
    <source>
        <dbReference type="Proteomes" id="UP001590950"/>
    </source>
</evidence>
<name>A0ABR4A7J4_9LECA</name>
<protein>
    <submittedName>
        <fullName evidence="1">Uncharacterized protein</fullName>
    </submittedName>
</protein>
<gene>
    <name evidence="1" type="ORF">N7G274_006693</name>
</gene>
<keyword evidence="2" id="KW-1185">Reference proteome</keyword>
<dbReference type="EMBL" id="JBEFKJ010000020">
    <property type="protein sequence ID" value="KAL2040714.1"/>
    <property type="molecule type" value="Genomic_DNA"/>
</dbReference>
<evidence type="ECO:0000313" key="1">
    <source>
        <dbReference type="EMBL" id="KAL2040714.1"/>
    </source>
</evidence>
<sequence>MHRLFRKIKMDEFQSKPHQEPLTFWPHKLLLDSMKGRSHEVRLSTSHHPSLFELSNPALEPTTITGSIQAPISFHERFCNLPRELRDFVYESALVSEQSIACWSVRNNYNTLEEVKTVRSILASNAFGLSRPV</sequence>
<proteinExistence type="predicted"/>
<dbReference type="Proteomes" id="UP001590950">
    <property type="component" value="Unassembled WGS sequence"/>
</dbReference>
<comment type="caution">
    <text evidence="1">The sequence shown here is derived from an EMBL/GenBank/DDBJ whole genome shotgun (WGS) entry which is preliminary data.</text>
</comment>
<accession>A0ABR4A7J4</accession>
<reference evidence="1 2" key="1">
    <citation type="submission" date="2024-09" db="EMBL/GenBank/DDBJ databases">
        <title>Rethinking Asexuality: The Enigmatic Case of Functional Sexual Genes in Lepraria (Stereocaulaceae).</title>
        <authorList>
            <person name="Doellman M."/>
            <person name="Sun Y."/>
            <person name="Barcenas-Pena A."/>
            <person name="Lumbsch H.T."/>
            <person name="Grewe F."/>
        </authorList>
    </citation>
    <scope>NUCLEOTIDE SEQUENCE [LARGE SCALE GENOMIC DNA]</scope>
    <source>
        <strain evidence="1 2">Mercado 3170</strain>
    </source>
</reference>